<dbReference type="AlphaFoldDB" id="A0A9Q1G267"/>
<evidence type="ECO:0000313" key="3">
    <source>
        <dbReference type="Proteomes" id="UP001152622"/>
    </source>
</evidence>
<evidence type="ECO:0000313" key="2">
    <source>
        <dbReference type="EMBL" id="KAJ8373554.1"/>
    </source>
</evidence>
<gene>
    <name evidence="2" type="ORF">SKAU_G00041340</name>
</gene>
<accession>A0A9Q1G267</accession>
<name>A0A9Q1G267_SYNKA</name>
<proteinExistence type="predicted"/>
<dbReference type="EMBL" id="JAINUF010000002">
    <property type="protein sequence ID" value="KAJ8373554.1"/>
    <property type="molecule type" value="Genomic_DNA"/>
</dbReference>
<organism evidence="2 3">
    <name type="scientific">Synaphobranchus kaupii</name>
    <name type="common">Kaup's arrowtooth eel</name>
    <dbReference type="NCBI Taxonomy" id="118154"/>
    <lineage>
        <taxon>Eukaryota</taxon>
        <taxon>Metazoa</taxon>
        <taxon>Chordata</taxon>
        <taxon>Craniata</taxon>
        <taxon>Vertebrata</taxon>
        <taxon>Euteleostomi</taxon>
        <taxon>Actinopterygii</taxon>
        <taxon>Neopterygii</taxon>
        <taxon>Teleostei</taxon>
        <taxon>Anguilliformes</taxon>
        <taxon>Synaphobranchidae</taxon>
        <taxon>Synaphobranchus</taxon>
    </lineage>
</organism>
<sequence length="185" mass="20289">MEMLAFRHQSRGPRRTLSPEKWICRAPRAPTAQINPLHPPNPLPPHGTRRNPGRFAPPCNDSSITDNFLSAGATESASGLCARDRSPPLAGEKMSLSWQVKYSYEAEPEMRAHKHGYFSSGGVLLGPRASFWGSPRRALKNNPNSPTCGAAAAKLQQQEIVTEGNCDRKELRWKGIPQCCGPACM</sequence>
<feature type="region of interest" description="Disordered" evidence="1">
    <location>
        <begin position="31"/>
        <end position="62"/>
    </location>
</feature>
<comment type="caution">
    <text evidence="2">The sequence shown here is derived from an EMBL/GenBank/DDBJ whole genome shotgun (WGS) entry which is preliminary data.</text>
</comment>
<dbReference type="Proteomes" id="UP001152622">
    <property type="component" value="Chromosome 2"/>
</dbReference>
<protein>
    <submittedName>
        <fullName evidence="2">Uncharacterized protein</fullName>
    </submittedName>
</protein>
<reference evidence="2" key="1">
    <citation type="journal article" date="2023" name="Science">
        <title>Genome structures resolve the early diversification of teleost fishes.</title>
        <authorList>
            <person name="Parey E."/>
            <person name="Louis A."/>
            <person name="Montfort J."/>
            <person name="Bouchez O."/>
            <person name="Roques C."/>
            <person name="Iampietro C."/>
            <person name="Lluch J."/>
            <person name="Castinel A."/>
            <person name="Donnadieu C."/>
            <person name="Desvignes T."/>
            <person name="Floi Bucao C."/>
            <person name="Jouanno E."/>
            <person name="Wen M."/>
            <person name="Mejri S."/>
            <person name="Dirks R."/>
            <person name="Jansen H."/>
            <person name="Henkel C."/>
            <person name="Chen W.J."/>
            <person name="Zahm M."/>
            <person name="Cabau C."/>
            <person name="Klopp C."/>
            <person name="Thompson A.W."/>
            <person name="Robinson-Rechavi M."/>
            <person name="Braasch I."/>
            <person name="Lecointre G."/>
            <person name="Bobe J."/>
            <person name="Postlethwait J.H."/>
            <person name="Berthelot C."/>
            <person name="Roest Crollius H."/>
            <person name="Guiguen Y."/>
        </authorList>
    </citation>
    <scope>NUCLEOTIDE SEQUENCE</scope>
    <source>
        <strain evidence="2">WJC10195</strain>
    </source>
</reference>
<evidence type="ECO:0000256" key="1">
    <source>
        <dbReference type="SAM" id="MobiDB-lite"/>
    </source>
</evidence>
<keyword evidence="3" id="KW-1185">Reference proteome</keyword>